<sequence length="204" mass="23302">MFDSTGKTDTLGSTRAMYWWQKSAYIPNDELSDSLQFPYPHRRTHHFGRGPHMMRLDWIGLELRICWIRERTSSAPEEELAPPKRHYGKERGYDVVSANEVLTEELDRMVMRWLNLMVELGGGDSCVPPIPWVSWKTLTKRVRSNFPQGPQSRGSASMHTSLDIRKVLLATSGVRIAGCIYADHGHGPRAMQSRFATEVAFPRS</sequence>
<dbReference type="EMBL" id="ML977561">
    <property type="protein sequence ID" value="KAF2005977.1"/>
    <property type="molecule type" value="Genomic_DNA"/>
</dbReference>
<gene>
    <name evidence="1" type="ORF">P154DRAFT_530268</name>
</gene>
<keyword evidence="2" id="KW-1185">Reference proteome</keyword>
<evidence type="ECO:0000313" key="2">
    <source>
        <dbReference type="Proteomes" id="UP000799779"/>
    </source>
</evidence>
<organism evidence="1 2">
    <name type="scientific">Amniculicola lignicola CBS 123094</name>
    <dbReference type="NCBI Taxonomy" id="1392246"/>
    <lineage>
        <taxon>Eukaryota</taxon>
        <taxon>Fungi</taxon>
        <taxon>Dikarya</taxon>
        <taxon>Ascomycota</taxon>
        <taxon>Pezizomycotina</taxon>
        <taxon>Dothideomycetes</taxon>
        <taxon>Pleosporomycetidae</taxon>
        <taxon>Pleosporales</taxon>
        <taxon>Amniculicolaceae</taxon>
        <taxon>Amniculicola</taxon>
    </lineage>
</organism>
<reference evidence="1" key="1">
    <citation type="journal article" date="2020" name="Stud. Mycol.">
        <title>101 Dothideomycetes genomes: a test case for predicting lifestyles and emergence of pathogens.</title>
        <authorList>
            <person name="Haridas S."/>
            <person name="Albert R."/>
            <person name="Binder M."/>
            <person name="Bloem J."/>
            <person name="Labutti K."/>
            <person name="Salamov A."/>
            <person name="Andreopoulos B."/>
            <person name="Baker S."/>
            <person name="Barry K."/>
            <person name="Bills G."/>
            <person name="Bluhm B."/>
            <person name="Cannon C."/>
            <person name="Castanera R."/>
            <person name="Culley D."/>
            <person name="Daum C."/>
            <person name="Ezra D."/>
            <person name="Gonzalez J."/>
            <person name="Henrissat B."/>
            <person name="Kuo A."/>
            <person name="Liang C."/>
            <person name="Lipzen A."/>
            <person name="Lutzoni F."/>
            <person name="Magnuson J."/>
            <person name="Mondo S."/>
            <person name="Nolan M."/>
            <person name="Ohm R."/>
            <person name="Pangilinan J."/>
            <person name="Park H.-J."/>
            <person name="Ramirez L."/>
            <person name="Alfaro M."/>
            <person name="Sun H."/>
            <person name="Tritt A."/>
            <person name="Yoshinaga Y."/>
            <person name="Zwiers L.-H."/>
            <person name="Turgeon B."/>
            <person name="Goodwin S."/>
            <person name="Spatafora J."/>
            <person name="Crous P."/>
            <person name="Grigoriev I."/>
        </authorList>
    </citation>
    <scope>NUCLEOTIDE SEQUENCE</scope>
    <source>
        <strain evidence="1">CBS 123094</strain>
    </source>
</reference>
<dbReference type="Proteomes" id="UP000799779">
    <property type="component" value="Unassembled WGS sequence"/>
</dbReference>
<evidence type="ECO:0000313" key="1">
    <source>
        <dbReference type="EMBL" id="KAF2005977.1"/>
    </source>
</evidence>
<proteinExistence type="predicted"/>
<accession>A0A6A5WWJ2</accession>
<protein>
    <submittedName>
        <fullName evidence="1">Uncharacterized protein</fullName>
    </submittedName>
</protein>
<name>A0A6A5WWJ2_9PLEO</name>
<dbReference type="AlphaFoldDB" id="A0A6A5WWJ2"/>